<protein>
    <submittedName>
        <fullName evidence="1">Uncharacterized protein</fullName>
    </submittedName>
</protein>
<evidence type="ECO:0000313" key="1">
    <source>
        <dbReference type="EMBL" id="JAS10513.1"/>
    </source>
</evidence>
<feature type="non-terminal residue" evidence="1">
    <location>
        <position position="1"/>
    </location>
</feature>
<dbReference type="EMBL" id="GEDC01024431">
    <property type="protein sequence ID" value="JAS12867.1"/>
    <property type="molecule type" value="Transcribed_RNA"/>
</dbReference>
<dbReference type="EMBL" id="GEDC01026785">
    <property type="protein sequence ID" value="JAS10513.1"/>
    <property type="molecule type" value="Transcribed_RNA"/>
</dbReference>
<accession>A0A1B6CAM4</accession>
<evidence type="ECO:0000313" key="2">
    <source>
        <dbReference type="EMBL" id="JAS12867.1"/>
    </source>
</evidence>
<sequence length="380" mass="43117">NTLDSTNKNIQDINELARTNTPKNLTQLKSNALLLISVPDKVSNSNNGNKNTLNSAALSKDILNKNIEEISELARSNTYENMPKLKSNAILLISVPDTVFNSNNRNETTLNNAALSMDIHNKNTVDDKNKNFEGIRELTRTNAHKNLTKLKSNTVPLIGVANKVSNSKNGSKNTVNSADLSKDILNKYTLNNKNEKIREFARANPYKNANEIIDLTANVNSDVVNNVFEGKHFQEIELIGEFHTPSRGNKFPPEQYNLTKQSHVDISDANANNKEDQNFERLKDSCLTTPKRRVSEPRYVSEIQPSDFGSPRRIRIVLNLIRETDKKKSKLIKALRDRNRKLEKRICSLKDIIKNLKTKKPTETALLNKINMDHPYFKKK</sequence>
<evidence type="ECO:0000313" key="3">
    <source>
        <dbReference type="EMBL" id="JAS25453.1"/>
    </source>
</evidence>
<dbReference type="AlphaFoldDB" id="A0A1B6CAM4"/>
<dbReference type="EMBL" id="GEDC01004978">
    <property type="protein sequence ID" value="JAS32320.1"/>
    <property type="molecule type" value="Transcribed_RNA"/>
</dbReference>
<organism evidence="1">
    <name type="scientific">Clastoptera arizonana</name>
    <name type="common">Arizona spittle bug</name>
    <dbReference type="NCBI Taxonomy" id="38151"/>
    <lineage>
        <taxon>Eukaryota</taxon>
        <taxon>Metazoa</taxon>
        <taxon>Ecdysozoa</taxon>
        <taxon>Arthropoda</taxon>
        <taxon>Hexapoda</taxon>
        <taxon>Insecta</taxon>
        <taxon>Pterygota</taxon>
        <taxon>Neoptera</taxon>
        <taxon>Paraneoptera</taxon>
        <taxon>Hemiptera</taxon>
        <taxon>Auchenorrhyncha</taxon>
        <taxon>Cercopoidea</taxon>
        <taxon>Clastopteridae</taxon>
        <taxon>Clastoptera</taxon>
    </lineage>
</organism>
<gene>
    <name evidence="4" type="ORF">g.27069</name>
    <name evidence="3" type="ORF">g.27072</name>
    <name evidence="1" type="ORF">g.27075</name>
    <name evidence="2" type="ORF">g.27077</name>
</gene>
<evidence type="ECO:0000313" key="4">
    <source>
        <dbReference type="EMBL" id="JAS32320.1"/>
    </source>
</evidence>
<reference evidence="1" key="1">
    <citation type="submission" date="2015-12" db="EMBL/GenBank/DDBJ databases">
        <title>De novo transcriptome assembly of four potential Pierce s Disease insect vectors from Arizona vineyards.</title>
        <authorList>
            <person name="Tassone E.E."/>
        </authorList>
    </citation>
    <scope>NUCLEOTIDE SEQUENCE</scope>
</reference>
<dbReference type="EMBL" id="GEDC01011845">
    <property type="protein sequence ID" value="JAS25453.1"/>
    <property type="molecule type" value="Transcribed_RNA"/>
</dbReference>
<name>A0A1B6CAM4_9HEMI</name>
<proteinExistence type="predicted"/>